<comment type="caution">
    <text evidence="9">The sequence shown here is derived from an EMBL/GenBank/DDBJ whole genome shotgun (WGS) entry which is preliminary data.</text>
</comment>
<feature type="domain" description="TGS" evidence="8">
    <location>
        <begin position="269"/>
        <end position="352"/>
    </location>
</feature>
<evidence type="ECO:0000256" key="2">
    <source>
        <dbReference type="ARBA" id="ARBA00022723"/>
    </source>
</evidence>
<proteinExistence type="inferred from homology"/>
<name>A0A2H0XBZ3_UNCKA</name>
<evidence type="ECO:0000256" key="4">
    <source>
        <dbReference type="ARBA" id="ARBA00022840"/>
    </source>
</evidence>
<dbReference type="PANTHER" id="PTHR23305">
    <property type="entry name" value="OBG GTPASE FAMILY"/>
    <property type="match status" value="1"/>
</dbReference>
<dbReference type="Pfam" id="PF06071">
    <property type="entry name" value="YchF-GTPase_C"/>
    <property type="match status" value="1"/>
</dbReference>
<evidence type="ECO:0000256" key="6">
    <source>
        <dbReference type="HAMAP-Rule" id="MF_00944"/>
    </source>
</evidence>
<dbReference type="InterPro" id="IPR031167">
    <property type="entry name" value="G_OBG"/>
</dbReference>
<dbReference type="GO" id="GO:0005524">
    <property type="term" value="F:ATP binding"/>
    <property type="evidence" value="ECO:0007669"/>
    <property type="project" value="UniProtKB-UniRule"/>
</dbReference>
<gene>
    <name evidence="6" type="primary">ychF</name>
    <name evidence="9" type="ORF">COT51_01310</name>
</gene>
<comment type="similarity">
    <text evidence="6">Belongs to the TRAFAC class OBG-HflX-like GTPase superfamily. OBG GTPase family. YchF/OLA1 subfamily.</text>
</comment>
<evidence type="ECO:0000256" key="3">
    <source>
        <dbReference type="ARBA" id="ARBA00022741"/>
    </source>
</evidence>
<feature type="domain" description="OBG-type G" evidence="7">
    <location>
        <begin position="3"/>
        <end position="269"/>
    </location>
</feature>
<dbReference type="InterPro" id="IPR023192">
    <property type="entry name" value="TGS-like_dom_sf"/>
</dbReference>
<dbReference type="NCBIfam" id="TIGR00092">
    <property type="entry name" value="redox-regulated ATPase YchF"/>
    <property type="match status" value="1"/>
</dbReference>
<dbReference type="Gene3D" id="1.10.150.300">
    <property type="entry name" value="TGS-like domain"/>
    <property type="match status" value="1"/>
</dbReference>
<dbReference type="PROSITE" id="PS51880">
    <property type="entry name" value="TGS"/>
    <property type="match status" value="1"/>
</dbReference>
<dbReference type="HAMAP" id="MF_00944">
    <property type="entry name" value="YchF_OLA1_ATPase"/>
    <property type="match status" value="1"/>
</dbReference>
<evidence type="ECO:0000259" key="7">
    <source>
        <dbReference type="PROSITE" id="PS51710"/>
    </source>
</evidence>
<dbReference type="CDD" id="cd01900">
    <property type="entry name" value="YchF"/>
    <property type="match status" value="1"/>
</dbReference>
<dbReference type="AlphaFoldDB" id="A0A2H0XBZ3"/>
<comment type="cofactor">
    <cofactor evidence="1">
        <name>Mg(2+)</name>
        <dbReference type="ChEBI" id="CHEBI:18420"/>
    </cofactor>
</comment>
<dbReference type="Gene3D" id="3.10.20.30">
    <property type="match status" value="1"/>
</dbReference>
<comment type="function">
    <text evidence="6">ATPase that binds to both the 70S ribosome and the 50S ribosomal subunit in a nucleotide-independent manner.</text>
</comment>
<dbReference type="GO" id="GO:0046872">
    <property type="term" value="F:metal ion binding"/>
    <property type="evidence" value="ECO:0007669"/>
    <property type="project" value="UniProtKB-KW"/>
</dbReference>
<keyword evidence="4 6" id="KW-0067">ATP-binding</keyword>
<keyword evidence="5" id="KW-0460">Magnesium</keyword>
<evidence type="ECO:0000313" key="10">
    <source>
        <dbReference type="Proteomes" id="UP000231098"/>
    </source>
</evidence>
<dbReference type="InterPro" id="IPR012675">
    <property type="entry name" value="Beta-grasp_dom_sf"/>
</dbReference>
<dbReference type="GO" id="GO:0043023">
    <property type="term" value="F:ribosomal large subunit binding"/>
    <property type="evidence" value="ECO:0007669"/>
    <property type="project" value="UniProtKB-UniRule"/>
</dbReference>
<dbReference type="Proteomes" id="UP000231098">
    <property type="component" value="Unassembled WGS sequence"/>
</dbReference>
<sequence length="354" mass="38654">MNLSCGIVGLPNVGKSTLFNALLARQIANVSNYPFCTIEPNIGVVAVPDYRLAKLAGVVKTEKIVPAIVKFVDIAGLVKDANRGEGLGNKFLSHIREVNAVIHVLRAFNNDNIVRSGSVDPRSDLKTIETELCLADLQTMEKQQGPKGNVGKKELVRWEGIKKLRAGLEQGISARDISLAEDEVAETADLALLTSKKVLVVLNISESDVPRIDTLIQEYKDLDPIPICAKVEAELAELGEDSKREYLASLGLTKSGLESLILKAFDTLGLMTFLTAGEKEVRAWTIKKATKAPRAAAEIHTDFEKGFVRAQVTDYQTFIDLNGWKGVKEAGKARFEGKDYVMQEGDVVEFLISG</sequence>
<accession>A0A2H0XBZ3</accession>
<dbReference type="GO" id="GO:0016887">
    <property type="term" value="F:ATP hydrolysis activity"/>
    <property type="evidence" value="ECO:0007669"/>
    <property type="project" value="UniProtKB-UniRule"/>
</dbReference>
<dbReference type="SUPFAM" id="SSF81271">
    <property type="entry name" value="TGS-like"/>
    <property type="match status" value="1"/>
</dbReference>
<feature type="binding site" evidence="6">
    <location>
        <begin position="12"/>
        <end position="17"/>
    </location>
    <ligand>
        <name>ATP</name>
        <dbReference type="ChEBI" id="CHEBI:30616"/>
    </ligand>
</feature>
<evidence type="ECO:0000259" key="8">
    <source>
        <dbReference type="PROSITE" id="PS51880"/>
    </source>
</evidence>
<dbReference type="InterPro" id="IPR004396">
    <property type="entry name" value="ATPase_YchF/OLA1"/>
</dbReference>
<dbReference type="CDD" id="cd04867">
    <property type="entry name" value="TGS_YchF_OLA1"/>
    <property type="match status" value="1"/>
</dbReference>
<dbReference type="FunFam" id="3.10.20.30:FF:000001">
    <property type="entry name" value="Ribosome-binding ATPase YchF"/>
    <property type="match status" value="1"/>
</dbReference>
<dbReference type="PIRSF" id="PIRSF006641">
    <property type="entry name" value="CHP00092"/>
    <property type="match status" value="1"/>
</dbReference>
<dbReference type="PRINTS" id="PR00326">
    <property type="entry name" value="GTP1OBG"/>
</dbReference>
<dbReference type="InterPro" id="IPR041706">
    <property type="entry name" value="YchF_N"/>
</dbReference>
<organism evidence="9 10">
    <name type="scientific">candidate division WWE3 bacterium CG08_land_8_20_14_0_20_41_15</name>
    <dbReference type="NCBI Taxonomy" id="1975086"/>
    <lineage>
        <taxon>Bacteria</taxon>
        <taxon>Katanobacteria</taxon>
    </lineage>
</organism>
<evidence type="ECO:0000313" key="9">
    <source>
        <dbReference type="EMBL" id="PIS21689.1"/>
    </source>
</evidence>
<dbReference type="InterPro" id="IPR004095">
    <property type="entry name" value="TGS"/>
</dbReference>
<dbReference type="InterPro" id="IPR027417">
    <property type="entry name" value="P-loop_NTPase"/>
</dbReference>
<keyword evidence="2" id="KW-0479">Metal-binding</keyword>
<dbReference type="EMBL" id="PEYV01000026">
    <property type="protein sequence ID" value="PIS21689.1"/>
    <property type="molecule type" value="Genomic_DNA"/>
</dbReference>
<dbReference type="PROSITE" id="PS51710">
    <property type="entry name" value="G_OBG"/>
    <property type="match status" value="1"/>
</dbReference>
<reference evidence="10" key="1">
    <citation type="submission" date="2017-09" db="EMBL/GenBank/DDBJ databases">
        <title>Depth-based differentiation of microbial function through sediment-hosted aquifers and enrichment of novel symbionts in the deep terrestrial subsurface.</title>
        <authorList>
            <person name="Probst A.J."/>
            <person name="Ladd B."/>
            <person name="Jarett J.K."/>
            <person name="Geller-Mcgrath D.E."/>
            <person name="Sieber C.M.K."/>
            <person name="Emerson J.B."/>
            <person name="Anantharaman K."/>
            <person name="Thomas B.C."/>
            <person name="Malmstrom R."/>
            <person name="Stieglmeier M."/>
            <person name="Klingl A."/>
            <person name="Woyke T."/>
            <person name="Ryan C.M."/>
            <person name="Banfield J.F."/>
        </authorList>
    </citation>
    <scope>NUCLEOTIDE SEQUENCE [LARGE SCALE GENOMIC DNA]</scope>
</reference>
<dbReference type="GO" id="GO:0005525">
    <property type="term" value="F:GTP binding"/>
    <property type="evidence" value="ECO:0007669"/>
    <property type="project" value="InterPro"/>
</dbReference>
<dbReference type="GO" id="GO:0005737">
    <property type="term" value="C:cytoplasm"/>
    <property type="evidence" value="ECO:0007669"/>
    <property type="project" value="TreeGrafter"/>
</dbReference>
<evidence type="ECO:0000256" key="1">
    <source>
        <dbReference type="ARBA" id="ARBA00001946"/>
    </source>
</evidence>
<keyword evidence="3 6" id="KW-0547">Nucleotide-binding</keyword>
<dbReference type="InterPro" id="IPR013029">
    <property type="entry name" value="YchF_C"/>
</dbReference>
<dbReference type="InterPro" id="IPR006073">
    <property type="entry name" value="GTP-bd"/>
</dbReference>
<dbReference type="Gene3D" id="3.40.50.300">
    <property type="entry name" value="P-loop containing nucleotide triphosphate hydrolases"/>
    <property type="match status" value="1"/>
</dbReference>
<evidence type="ECO:0000256" key="5">
    <source>
        <dbReference type="ARBA" id="ARBA00022842"/>
    </source>
</evidence>
<protein>
    <recommendedName>
        <fullName evidence="6">Ribosome-binding ATPase YchF</fullName>
    </recommendedName>
</protein>
<dbReference type="InterPro" id="IPR012676">
    <property type="entry name" value="TGS-like"/>
</dbReference>
<dbReference type="SUPFAM" id="SSF52540">
    <property type="entry name" value="P-loop containing nucleoside triphosphate hydrolases"/>
    <property type="match status" value="1"/>
</dbReference>
<dbReference type="Pfam" id="PF01926">
    <property type="entry name" value="MMR_HSR1"/>
    <property type="match status" value="1"/>
</dbReference>
<dbReference type="PANTHER" id="PTHR23305:SF18">
    <property type="entry name" value="OBG-TYPE G DOMAIN-CONTAINING PROTEIN"/>
    <property type="match status" value="1"/>
</dbReference>